<evidence type="ECO:0000313" key="2">
    <source>
        <dbReference type="Proteomes" id="UP000095485"/>
    </source>
</evidence>
<reference evidence="1 2" key="1">
    <citation type="submission" date="2015-09" db="EMBL/GenBank/DDBJ databases">
        <authorList>
            <consortium name="Pathogen Informatics"/>
        </authorList>
    </citation>
    <scope>NUCLEOTIDE SEQUENCE [LARGE SCALE GENOMIC DNA]</scope>
    <source>
        <strain evidence="1 2">2789STDY5834914</strain>
    </source>
</reference>
<organism evidence="1 2">
    <name type="scientific">Dorea longicatena</name>
    <dbReference type="NCBI Taxonomy" id="88431"/>
    <lineage>
        <taxon>Bacteria</taxon>
        <taxon>Bacillati</taxon>
        <taxon>Bacillota</taxon>
        <taxon>Clostridia</taxon>
        <taxon>Lachnospirales</taxon>
        <taxon>Lachnospiraceae</taxon>
        <taxon>Dorea</taxon>
    </lineage>
</organism>
<gene>
    <name evidence="1" type="ORF">ERS852526_00347</name>
</gene>
<accession>A0A174KBG2</accession>
<name>A0A174KBG2_9FIRM</name>
<proteinExistence type="predicted"/>
<dbReference type="EMBL" id="CZAY01000002">
    <property type="protein sequence ID" value="CUP06670.1"/>
    <property type="molecule type" value="Genomic_DNA"/>
</dbReference>
<dbReference type="AlphaFoldDB" id="A0A174KBG2"/>
<dbReference type="Proteomes" id="UP000095485">
    <property type="component" value="Unassembled WGS sequence"/>
</dbReference>
<sequence length="44" mass="5075">MPAVAGCINSCLRTFFRLDSKKYDMISVNVEIQKKIKKRDGEKL</sequence>
<protein>
    <submittedName>
        <fullName evidence="1">Uncharacterized protein</fullName>
    </submittedName>
</protein>
<evidence type="ECO:0000313" key="1">
    <source>
        <dbReference type="EMBL" id="CUP06670.1"/>
    </source>
</evidence>